<evidence type="ECO:0000313" key="2">
    <source>
        <dbReference type="EMBL" id="RLN12372.1"/>
    </source>
</evidence>
<comment type="caution">
    <text evidence="2">The sequence shown here is derived from an EMBL/GenBank/DDBJ whole genome shotgun (WGS) entry which is preliminary data.</text>
</comment>
<name>A0A3L6S1Q1_PANMI</name>
<gene>
    <name evidence="2" type="ORF">C2845_PM09G04330</name>
</gene>
<reference evidence="3" key="1">
    <citation type="journal article" date="2019" name="Nat. Commun.">
        <title>The genome of broomcorn millet.</title>
        <authorList>
            <person name="Zou C."/>
            <person name="Miki D."/>
            <person name="Li D."/>
            <person name="Tang Q."/>
            <person name="Xiao L."/>
            <person name="Rajput S."/>
            <person name="Deng P."/>
            <person name="Jia W."/>
            <person name="Huang R."/>
            <person name="Zhang M."/>
            <person name="Sun Y."/>
            <person name="Hu J."/>
            <person name="Fu X."/>
            <person name="Schnable P.S."/>
            <person name="Li F."/>
            <person name="Zhang H."/>
            <person name="Feng B."/>
            <person name="Zhu X."/>
            <person name="Liu R."/>
            <person name="Schnable J.C."/>
            <person name="Zhu J.-K."/>
            <person name="Zhang H."/>
        </authorList>
    </citation>
    <scope>NUCLEOTIDE SEQUENCE [LARGE SCALE GENOMIC DNA]</scope>
</reference>
<feature type="region of interest" description="Disordered" evidence="1">
    <location>
        <begin position="1"/>
        <end position="40"/>
    </location>
</feature>
<accession>A0A3L6S1Q1</accession>
<organism evidence="2 3">
    <name type="scientific">Panicum miliaceum</name>
    <name type="common">Proso millet</name>
    <name type="synonym">Broomcorn millet</name>
    <dbReference type="NCBI Taxonomy" id="4540"/>
    <lineage>
        <taxon>Eukaryota</taxon>
        <taxon>Viridiplantae</taxon>
        <taxon>Streptophyta</taxon>
        <taxon>Embryophyta</taxon>
        <taxon>Tracheophyta</taxon>
        <taxon>Spermatophyta</taxon>
        <taxon>Magnoliopsida</taxon>
        <taxon>Liliopsida</taxon>
        <taxon>Poales</taxon>
        <taxon>Poaceae</taxon>
        <taxon>PACMAD clade</taxon>
        <taxon>Panicoideae</taxon>
        <taxon>Panicodae</taxon>
        <taxon>Paniceae</taxon>
        <taxon>Panicinae</taxon>
        <taxon>Panicum</taxon>
        <taxon>Panicum sect. Panicum</taxon>
    </lineage>
</organism>
<dbReference type="EMBL" id="PQIB02000006">
    <property type="protein sequence ID" value="RLN12372.1"/>
    <property type="molecule type" value="Genomic_DNA"/>
</dbReference>
<protein>
    <submittedName>
        <fullName evidence="2">Uncharacterized protein</fullName>
    </submittedName>
</protein>
<feature type="region of interest" description="Disordered" evidence="1">
    <location>
        <begin position="200"/>
        <end position="233"/>
    </location>
</feature>
<dbReference type="Proteomes" id="UP000275267">
    <property type="component" value="Unassembled WGS sequence"/>
</dbReference>
<dbReference type="OrthoDB" id="691119at2759"/>
<keyword evidence="3" id="KW-1185">Reference proteome</keyword>
<dbReference type="AlphaFoldDB" id="A0A3L6S1Q1"/>
<evidence type="ECO:0000256" key="1">
    <source>
        <dbReference type="SAM" id="MobiDB-lite"/>
    </source>
</evidence>
<sequence length="260" mass="29781">MAAPVMSPEANGERKPASHPPLVREVASGAKEDDDDDEETRRLLFERFMASSGPGTQCLSEAPKVLDRSGAPGEPARPGIVSGIFEGAYYAIEDYREKRVIQREGSLLPLREVAVIRGMPGGRGITVTSHVKHLVVRLHDILFMLPGPSAAVDLCFSEHWFRPPSGWKEERLYSEEGFHFVDIAGPVENLVRKLDMMRHQEDQEMRRRMQETEEERERRLLEEEKIRKQEEERRKISELYEDERRRRVEEEAAGSEATCL</sequence>
<evidence type="ECO:0000313" key="3">
    <source>
        <dbReference type="Proteomes" id="UP000275267"/>
    </source>
</evidence>
<proteinExistence type="predicted"/>